<feature type="compositionally biased region" description="Basic and acidic residues" evidence="1">
    <location>
        <begin position="17"/>
        <end position="31"/>
    </location>
</feature>
<evidence type="ECO:0000313" key="3">
    <source>
        <dbReference type="EMBL" id="KGM11342.1"/>
    </source>
</evidence>
<dbReference type="SUPFAM" id="SSF51905">
    <property type="entry name" value="FAD/NAD(P)-binding domain"/>
    <property type="match status" value="1"/>
</dbReference>
<name>A0A0A0BUI3_9CELL</name>
<dbReference type="AlphaFoldDB" id="A0A0A0BUI3"/>
<proteinExistence type="predicted"/>
<dbReference type="Gene3D" id="3.30.9.10">
    <property type="entry name" value="D-Amino Acid Oxidase, subunit A, domain 2"/>
    <property type="match status" value="1"/>
</dbReference>
<sequence>MVTDRRPGPGGPAPDGADARDARDAPAARPYRDVSLWLDQVADDGDRLEPRPGLDRATDADVVVVGGGLTGLWTAYYLTAADPTLDVLVVEQEVVGFGASGRNGGWCSALFPTSAAGLARRHGTPAALAMRAAMRATLDEVERVVAVEDLRCDLVRGGTVTLARTTPQLARARAEAAEAERWGDRLDLLGAEDARRRLAGRGTLGGTWTPDCLRVQPARLVRGLARVVERRGARVAERTRAVEVAPGRVVVEHAGRRADVRARWVVRATEAWTARLPGTRRAVAPVYSLMVATEPLPEDVWEGIGLAEAETFSDHRHLVVYGQRTADGRLAFGGRGAPYHWGSAIRPGSDREPTVFAALERTLRDLLPQLGAARVTHRWGGPLGIARDWHASVGADPRGLAWAGGYVGDGVATTNLAGRTLADLVTGRDTALTRLPWVGHRSRPWEPEPLRWLGINAGLRAAALADVEERLTDRPSAVARVMAPLTGH</sequence>
<dbReference type="Gene3D" id="3.50.50.60">
    <property type="entry name" value="FAD/NAD(P)-binding domain"/>
    <property type="match status" value="1"/>
</dbReference>
<dbReference type="Proteomes" id="UP000029839">
    <property type="component" value="Unassembled WGS sequence"/>
</dbReference>
<reference evidence="3 4" key="1">
    <citation type="submission" date="2013-08" db="EMBL/GenBank/DDBJ databases">
        <title>Genome sequencing of Cellulomonas carbonis T26.</title>
        <authorList>
            <person name="Chen F."/>
            <person name="Li Y."/>
            <person name="Wang G."/>
        </authorList>
    </citation>
    <scope>NUCLEOTIDE SEQUENCE [LARGE SCALE GENOMIC DNA]</scope>
    <source>
        <strain evidence="3 4">T26</strain>
    </source>
</reference>
<feature type="domain" description="FAD dependent oxidoreductase" evidence="2">
    <location>
        <begin position="61"/>
        <end position="424"/>
    </location>
</feature>
<dbReference type="InterPro" id="IPR036188">
    <property type="entry name" value="FAD/NAD-bd_sf"/>
</dbReference>
<protein>
    <submittedName>
        <fullName evidence="3">FAD-dependent oxidoreductase</fullName>
    </submittedName>
</protein>
<dbReference type="PANTHER" id="PTHR13847">
    <property type="entry name" value="SARCOSINE DEHYDROGENASE-RELATED"/>
    <property type="match status" value="1"/>
</dbReference>
<evidence type="ECO:0000259" key="2">
    <source>
        <dbReference type="Pfam" id="PF01266"/>
    </source>
</evidence>
<feature type="region of interest" description="Disordered" evidence="1">
    <location>
        <begin position="1"/>
        <end position="31"/>
    </location>
</feature>
<dbReference type="PANTHER" id="PTHR13847:SF285">
    <property type="entry name" value="FAD DEPENDENT OXIDOREDUCTASE DOMAIN-CONTAINING PROTEIN"/>
    <property type="match status" value="1"/>
</dbReference>
<comment type="caution">
    <text evidence="3">The sequence shown here is derived from an EMBL/GenBank/DDBJ whole genome shotgun (WGS) entry which is preliminary data.</text>
</comment>
<evidence type="ECO:0000256" key="1">
    <source>
        <dbReference type="SAM" id="MobiDB-lite"/>
    </source>
</evidence>
<dbReference type="EMBL" id="AXCY01000024">
    <property type="protein sequence ID" value="KGM11342.1"/>
    <property type="molecule type" value="Genomic_DNA"/>
</dbReference>
<reference evidence="3 4" key="2">
    <citation type="journal article" date="2015" name="Stand. Genomic Sci.">
        <title>Draft genome sequence of Cellulomonas carbonis T26(T) and comparative analysis of six Cellulomonas genomes.</title>
        <authorList>
            <person name="Zhuang W."/>
            <person name="Zhang S."/>
            <person name="Xia X."/>
            <person name="Wang G."/>
        </authorList>
    </citation>
    <scope>NUCLEOTIDE SEQUENCE [LARGE SCALE GENOMIC DNA]</scope>
    <source>
        <strain evidence="3 4">T26</strain>
    </source>
</reference>
<organism evidence="3 4">
    <name type="scientific">Cellulomonas carbonis T26</name>
    <dbReference type="NCBI Taxonomy" id="947969"/>
    <lineage>
        <taxon>Bacteria</taxon>
        <taxon>Bacillati</taxon>
        <taxon>Actinomycetota</taxon>
        <taxon>Actinomycetes</taxon>
        <taxon>Micrococcales</taxon>
        <taxon>Cellulomonadaceae</taxon>
        <taxon>Cellulomonas</taxon>
    </lineage>
</organism>
<dbReference type="InterPro" id="IPR006076">
    <property type="entry name" value="FAD-dep_OxRdtase"/>
</dbReference>
<keyword evidence="4" id="KW-1185">Reference proteome</keyword>
<evidence type="ECO:0000313" key="4">
    <source>
        <dbReference type="Proteomes" id="UP000029839"/>
    </source>
</evidence>
<dbReference type="Pfam" id="PF01266">
    <property type="entry name" value="DAO"/>
    <property type="match status" value="1"/>
</dbReference>
<gene>
    <name evidence="3" type="ORF">N868_10950</name>
</gene>
<accession>A0A0A0BUI3</accession>
<dbReference type="GO" id="GO:0005737">
    <property type="term" value="C:cytoplasm"/>
    <property type="evidence" value="ECO:0007669"/>
    <property type="project" value="TreeGrafter"/>
</dbReference>